<evidence type="ECO:0000313" key="2">
    <source>
        <dbReference type="EMBL" id="GEZ35709.1"/>
    </source>
</evidence>
<feature type="non-terminal residue" evidence="2">
    <location>
        <position position="249"/>
    </location>
</feature>
<reference evidence="2" key="1">
    <citation type="journal article" date="2019" name="Sci. Rep.">
        <title>Draft genome of Tanacetum cinerariifolium, the natural source of mosquito coil.</title>
        <authorList>
            <person name="Yamashiro T."/>
            <person name="Shiraishi A."/>
            <person name="Satake H."/>
            <person name="Nakayama K."/>
        </authorList>
    </citation>
    <scope>NUCLEOTIDE SEQUENCE</scope>
</reference>
<dbReference type="AlphaFoldDB" id="A0A699IB27"/>
<name>A0A699IB27_TANCI</name>
<sequence>MAGSQPNKRTLGGGKKPNAPYENHTHPDGFLSKSNAPLWYFDGGDEVVGGCGGRGVGDGGAWRGMAPVVDGDDDDDFVEMMVRVEIMKCGVESKKKDCSDGDGEVCHAGLKLRASLVVSILICTRPMLASQRLDASESAKPNTDSYQEGKPSEARTRDLMYLMVYEILTLFDYKTLQTLRELGYKRLMLPARHIPDPNRPIPAFNIPRPASDPVLISTPSQISRTHLDAEYCCCYLFLNLKEEEEEWGF</sequence>
<accession>A0A699IB27</accession>
<feature type="region of interest" description="Disordered" evidence="1">
    <location>
        <begin position="1"/>
        <end position="27"/>
    </location>
</feature>
<dbReference type="EMBL" id="BKCJ010269221">
    <property type="protein sequence ID" value="GEZ35709.1"/>
    <property type="molecule type" value="Genomic_DNA"/>
</dbReference>
<gene>
    <name evidence="2" type="ORF">Tci_507682</name>
</gene>
<proteinExistence type="predicted"/>
<organism evidence="2">
    <name type="scientific">Tanacetum cinerariifolium</name>
    <name type="common">Dalmatian daisy</name>
    <name type="synonym">Chrysanthemum cinerariifolium</name>
    <dbReference type="NCBI Taxonomy" id="118510"/>
    <lineage>
        <taxon>Eukaryota</taxon>
        <taxon>Viridiplantae</taxon>
        <taxon>Streptophyta</taxon>
        <taxon>Embryophyta</taxon>
        <taxon>Tracheophyta</taxon>
        <taxon>Spermatophyta</taxon>
        <taxon>Magnoliopsida</taxon>
        <taxon>eudicotyledons</taxon>
        <taxon>Gunneridae</taxon>
        <taxon>Pentapetalae</taxon>
        <taxon>asterids</taxon>
        <taxon>campanulids</taxon>
        <taxon>Asterales</taxon>
        <taxon>Asteraceae</taxon>
        <taxon>Asteroideae</taxon>
        <taxon>Anthemideae</taxon>
        <taxon>Anthemidinae</taxon>
        <taxon>Tanacetum</taxon>
    </lineage>
</organism>
<evidence type="ECO:0000256" key="1">
    <source>
        <dbReference type="SAM" id="MobiDB-lite"/>
    </source>
</evidence>
<protein>
    <submittedName>
        <fullName evidence="2">Uncharacterized protein</fullName>
    </submittedName>
</protein>
<comment type="caution">
    <text evidence="2">The sequence shown here is derived from an EMBL/GenBank/DDBJ whole genome shotgun (WGS) entry which is preliminary data.</text>
</comment>